<dbReference type="Gene3D" id="3.40.50.1820">
    <property type="entry name" value="alpha/beta hydrolase"/>
    <property type="match status" value="1"/>
</dbReference>
<evidence type="ECO:0000256" key="3">
    <source>
        <dbReference type="ARBA" id="ARBA00006499"/>
    </source>
</evidence>
<dbReference type="InterPro" id="IPR050565">
    <property type="entry name" value="LYPA1-2/EST-like"/>
</dbReference>
<comment type="function">
    <text evidence="11">Hydrolyzes fatty acids from S-acylated cysteine residues in proteins with a strong preference for palmitoylated G-alpha proteins over other acyl substrates. Mediates the deacylation of G-alpha proteins such as GPA1 in vivo, but has weak or no activity toward palmitoylated Ras proteins. Has weak lysophospholipase activity in vitro; however such activity may not exist in vivo.</text>
</comment>
<dbReference type="InterPro" id="IPR003140">
    <property type="entry name" value="PLipase/COase/thioEstase"/>
</dbReference>
<keyword evidence="7" id="KW-0378">Hydrolase</keyword>
<dbReference type="RefSeq" id="XP_067820173.1">
    <property type="nucleotide sequence ID" value="XM_067961016.1"/>
</dbReference>
<dbReference type="GO" id="GO:0052689">
    <property type="term" value="F:carboxylic ester hydrolase activity"/>
    <property type="evidence" value="ECO:0007669"/>
    <property type="project" value="UniProtKB-KW"/>
</dbReference>
<comment type="subcellular location">
    <subcellularLocation>
        <location evidence="2">Cytoplasm</location>
    </subcellularLocation>
    <subcellularLocation>
        <location evidence="1">Nucleus</location>
    </subcellularLocation>
</comment>
<dbReference type="SUPFAM" id="SSF53474">
    <property type="entry name" value="alpha/beta-Hydrolases"/>
    <property type="match status" value="1"/>
</dbReference>
<dbReference type="EMBL" id="SHOA02000001">
    <property type="protein sequence ID" value="TDH70674.1"/>
    <property type="molecule type" value="Genomic_DNA"/>
</dbReference>
<evidence type="ECO:0000256" key="11">
    <source>
        <dbReference type="ARBA" id="ARBA00029392"/>
    </source>
</evidence>
<comment type="catalytic activity">
    <reaction evidence="13">
        <text>S-hexadecanoyl-L-cysteinyl-[protein] + H2O = L-cysteinyl-[protein] + hexadecanoate + H(+)</text>
        <dbReference type="Rhea" id="RHEA:19233"/>
        <dbReference type="Rhea" id="RHEA-COMP:10131"/>
        <dbReference type="Rhea" id="RHEA-COMP:11032"/>
        <dbReference type="ChEBI" id="CHEBI:7896"/>
        <dbReference type="ChEBI" id="CHEBI:15377"/>
        <dbReference type="ChEBI" id="CHEBI:15378"/>
        <dbReference type="ChEBI" id="CHEBI:29950"/>
        <dbReference type="ChEBI" id="CHEBI:74151"/>
        <dbReference type="EC" id="3.1.2.22"/>
    </reaction>
</comment>
<dbReference type="FunFam" id="3.40.50.1820:FF:000276">
    <property type="entry name" value="Acyl-protein thioesterase 1"/>
    <property type="match status" value="1"/>
</dbReference>
<evidence type="ECO:0000313" key="15">
    <source>
        <dbReference type="EMBL" id="TDH70674.1"/>
    </source>
</evidence>
<dbReference type="GO" id="GO:0005737">
    <property type="term" value="C:cytoplasm"/>
    <property type="evidence" value="ECO:0007669"/>
    <property type="project" value="UniProtKB-SubCell"/>
</dbReference>
<reference evidence="15 16" key="1">
    <citation type="journal article" date="2021" name="Genome Biol.">
        <title>AFLAP: assembly-free linkage analysis pipeline using k-mers from genome sequencing data.</title>
        <authorList>
            <person name="Fletcher K."/>
            <person name="Zhang L."/>
            <person name="Gil J."/>
            <person name="Han R."/>
            <person name="Cavanaugh K."/>
            <person name="Michelmore R."/>
        </authorList>
    </citation>
    <scope>NUCLEOTIDE SEQUENCE [LARGE SCALE GENOMIC DNA]</scope>
    <source>
        <strain evidence="15 16">SF5</strain>
    </source>
</reference>
<evidence type="ECO:0000256" key="6">
    <source>
        <dbReference type="ARBA" id="ARBA00022490"/>
    </source>
</evidence>
<dbReference type="EC" id="3.1.2.22" evidence="4"/>
<dbReference type="OrthoDB" id="2418081at2759"/>
<dbReference type="AlphaFoldDB" id="A0A976FQG3"/>
<keyword evidence="5" id="KW-0719">Serine esterase</keyword>
<gene>
    <name evidence="15" type="ORF">CCR75_002919</name>
</gene>
<dbReference type="KEGG" id="blac:94346687"/>
<keyword evidence="16" id="KW-1185">Reference proteome</keyword>
<dbReference type="GO" id="GO:0008474">
    <property type="term" value="F:palmitoyl-(protein) hydrolase activity"/>
    <property type="evidence" value="ECO:0007669"/>
    <property type="project" value="UniProtKB-EC"/>
</dbReference>
<keyword evidence="10" id="KW-0539">Nucleus</keyword>
<evidence type="ECO:0000313" key="16">
    <source>
        <dbReference type="Proteomes" id="UP000294530"/>
    </source>
</evidence>
<keyword evidence="6" id="KW-0963">Cytoplasm</keyword>
<evidence type="ECO:0000256" key="9">
    <source>
        <dbReference type="ARBA" id="ARBA00023098"/>
    </source>
</evidence>
<evidence type="ECO:0000256" key="5">
    <source>
        <dbReference type="ARBA" id="ARBA00022487"/>
    </source>
</evidence>
<evidence type="ECO:0000256" key="8">
    <source>
        <dbReference type="ARBA" id="ARBA00022832"/>
    </source>
</evidence>
<sequence length="247" mass="26959">MLVARARKPFASIYLRAMNTCRMTTNANNNIVLSSGHPTAAVVFLHGLGDTGQGWSDAMTMLAKDLPHVKFVLPTASSMPVSLNMGMRMPAWYDIKSLSHVNADNADGIDASRDRIMAIIQQEVAEGIPLSRIVLGGFSQGAALSLFSGYQSKTVLGGIIALSGYLPRHDSFQFAPETANVPLLMCHGEQDQVVRFDYGNMSKEKLQAAGVKNIEFHSYADLEHGACMEELDHVLQWLQRVLPATPK</sequence>
<evidence type="ECO:0000256" key="7">
    <source>
        <dbReference type="ARBA" id="ARBA00022801"/>
    </source>
</evidence>
<organism evidence="15 16">
    <name type="scientific">Bremia lactucae</name>
    <name type="common">Lettuce downy mildew</name>
    <dbReference type="NCBI Taxonomy" id="4779"/>
    <lineage>
        <taxon>Eukaryota</taxon>
        <taxon>Sar</taxon>
        <taxon>Stramenopiles</taxon>
        <taxon>Oomycota</taxon>
        <taxon>Peronosporomycetes</taxon>
        <taxon>Peronosporales</taxon>
        <taxon>Peronosporaceae</taxon>
        <taxon>Bremia</taxon>
    </lineage>
</organism>
<evidence type="ECO:0000259" key="14">
    <source>
        <dbReference type="Pfam" id="PF02230"/>
    </source>
</evidence>
<name>A0A976FQG3_BRELC</name>
<dbReference type="PANTHER" id="PTHR10655:SF17">
    <property type="entry name" value="LYSOPHOSPHOLIPASE-LIKE PROTEIN 1"/>
    <property type="match status" value="1"/>
</dbReference>
<dbReference type="Proteomes" id="UP000294530">
    <property type="component" value="Unassembled WGS sequence"/>
</dbReference>
<feature type="domain" description="Phospholipase/carboxylesterase/thioesterase" evidence="14">
    <location>
        <begin position="28"/>
        <end position="240"/>
    </location>
</feature>
<protein>
    <recommendedName>
        <fullName evidence="4">palmitoyl-protein hydrolase</fullName>
        <ecNumber evidence="4">3.1.2.22</ecNumber>
    </recommendedName>
    <alternativeName>
        <fullName evidence="12">Palmitoyl-protein hydrolase</fullName>
    </alternativeName>
</protein>
<dbReference type="InterPro" id="IPR029058">
    <property type="entry name" value="AB_hydrolase_fold"/>
</dbReference>
<evidence type="ECO:0000256" key="4">
    <source>
        <dbReference type="ARBA" id="ARBA00012423"/>
    </source>
</evidence>
<keyword evidence="8" id="KW-0276">Fatty acid metabolism</keyword>
<evidence type="ECO:0000256" key="12">
    <source>
        <dbReference type="ARBA" id="ARBA00031195"/>
    </source>
</evidence>
<dbReference type="GeneID" id="94346687"/>
<accession>A0A976FQG3</accession>
<dbReference type="GO" id="GO:0006631">
    <property type="term" value="P:fatty acid metabolic process"/>
    <property type="evidence" value="ECO:0007669"/>
    <property type="project" value="UniProtKB-KW"/>
</dbReference>
<evidence type="ECO:0000256" key="2">
    <source>
        <dbReference type="ARBA" id="ARBA00004496"/>
    </source>
</evidence>
<comment type="similarity">
    <text evidence="3">Belongs to the AB hydrolase superfamily. AB hydrolase 2 family.</text>
</comment>
<evidence type="ECO:0000256" key="1">
    <source>
        <dbReference type="ARBA" id="ARBA00004123"/>
    </source>
</evidence>
<dbReference type="Pfam" id="PF02230">
    <property type="entry name" value="Abhydrolase_2"/>
    <property type="match status" value="1"/>
</dbReference>
<dbReference type="PANTHER" id="PTHR10655">
    <property type="entry name" value="LYSOPHOSPHOLIPASE-RELATED"/>
    <property type="match status" value="1"/>
</dbReference>
<dbReference type="GO" id="GO:0005634">
    <property type="term" value="C:nucleus"/>
    <property type="evidence" value="ECO:0007669"/>
    <property type="project" value="UniProtKB-SubCell"/>
</dbReference>
<evidence type="ECO:0000256" key="10">
    <source>
        <dbReference type="ARBA" id="ARBA00023242"/>
    </source>
</evidence>
<comment type="caution">
    <text evidence="15">The sequence shown here is derived from an EMBL/GenBank/DDBJ whole genome shotgun (WGS) entry which is preliminary data.</text>
</comment>
<proteinExistence type="inferred from homology"/>
<keyword evidence="9" id="KW-0443">Lipid metabolism</keyword>
<evidence type="ECO:0000256" key="13">
    <source>
        <dbReference type="ARBA" id="ARBA00047337"/>
    </source>
</evidence>